<dbReference type="AlphaFoldDB" id="A0A0C1ZA35"/>
<comment type="caution">
    <text evidence="1">The sequence shown here is derived from an EMBL/GenBank/DDBJ whole genome shotgun (WGS) entry which is preliminary data.</text>
</comment>
<evidence type="ECO:0000313" key="2">
    <source>
        <dbReference type="Proteomes" id="UP000031599"/>
    </source>
</evidence>
<evidence type="ECO:0000313" key="1">
    <source>
        <dbReference type="EMBL" id="KIG14474.1"/>
    </source>
</evidence>
<protein>
    <submittedName>
        <fullName evidence="1">Uncharacterized protein</fullName>
    </submittedName>
</protein>
<organism evidence="1 2">
    <name type="scientific">Enhygromyxa salina</name>
    <dbReference type="NCBI Taxonomy" id="215803"/>
    <lineage>
        <taxon>Bacteria</taxon>
        <taxon>Pseudomonadati</taxon>
        <taxon>Myxococcota</taxon>
        <taxon>Polyangia</taxon>
        <taxon>Nannocystales</taxon>
        <taxon>Nannocystaceae</taxon>
        <taxon>Enhygromyxa</taxon>
    </lineage>
</organism>
<dbReference type="RefSeq" id="WP_052553702.1">
    <property type="nucleotide sequence ID" value="NZ_JMCC02000073.1"/>
</dbReference>
<dbReference type="EMBL" id="JMCC02000073">
    <property type="protein sequence ID" value="KIG14474.1"/>
    <property type="molecule type" value="Genomic_DNA"/>
</dbReference>
<proteinExistence type="predicted"/>
<gene>
    <name evidence="1" type="ORF">DB30_06817</name>
</gene>
<dbReference type="Proteomes" id="UP000031599">
    <property type="component" value="Unassembled WGS sequence"/>
</dbReference>
<name>A0A0C1ZA35_9BACT</name>
<accession>A0A0C1ZA35</accession>
<sequence length="70" mass="7910">MTTATPAGIGTYLPLCHRLEAWTGMDCRPFFYAGEPRRLEIAAALESLLESGELDRYVPGQRYFWGYPVP</sequence>
<reference evidence="1 2" key="1">
    <citation type="submission" date="2014-12" db="EMBL/GenBank/DDBJ databases">
        <title>Genome assembly of Enhygromyxa salina DSM 15201.</title>
        <authorList>
            <person name="Sharma G."/>
            <person name="Subramanian S."/>
        </authorList>
    </citation>
    <scope>NUCLEOTIDE SEQUENCE [LARGE SCALE GENOMIC DNA]</scope>
    <source>
        <strain evidence="1 2">DSM 15201</strain>
    </source>
</reference>